<sequence length="195" mass="22532">MGRLSPAPVRIDADLLEDFADPARQDAYPRDSRGYVRVDISIRAYWHTLFDQVPQLLDLCGPDGRTIFLPFMQWAKEKKVSFNWAFYLWVYEWLLQSEFRDRLDTDLLLKMMSAAGGRWIGTDRDTDHCVIIMGCRLLEGSVVVGWKLNSLATTVIPVERIEFEKPLPSPSGLFGCFYTPTFELDHFPGWQPIPR</sequence>
<keyword evidence="2" id="KW-1185">Reference proteome</keyword>
<dbReference type="EMBL" id="CP044333">
    <property type="protein sequence ID" value="QGN00125.1"/>
    <property type="molecule type" value="Genomic_DNA"/>
</dbReference>
<geneLocation type="plasmid" evidence="1">
    <name>unnamed2</name>
</geneLocation>
<keyword evidence="1" id="KW-0614">Plasmid</keyword>
<organism evidence="1 2">
    <name type="scientific">Methylocystis parvus</name>
    <dbReference type="NCBI Taxonomy" id="134"/>
    <lineage>
        <taxon>Bacteria</taxon>
        <taxon>Pseudomonadati</taxon>
        <taxon>Pseudomonadota</taxon>
        <taxon>Alphaproteobacteria</taxon>
        <taxon>Hyphomicrobiales</taxon>
        <taxon>Methylocystaceae</taxon>
        <taxon>Methylocystis</taxon>
    </lineage>
</organism>
<dbReference type="NCBIfam" id="TIGR04061">
    <property type="entry name" value="AZL_007950_fam"/>
    <property type="match status" value="1"/>
</dbReference>
<dbReference type="RefSeq" id="WP_016921439.1">
    <property type="nucleotide sequence ID" value="NZ_CP044333.1"/>
</dbReference>
<dbReference type="InterPro" id="IPR023973">
    <property type="entry name" value="MbnC-like"/>
</dbReference>
<dbReference type="AlphaFoldDB" id="A0A6B8M7P7"/>
<evidence type="ECO:0000313" key="1">
    <source>
        <dbReference type="EMBL" id="QGN00125.1"/>
    </source>
</evidence>
<evidence type="ECO:0000313" key="2">
    <source>
        <dbReference type="Proteomes" id="UP000422569"/>
    </source>
</evidence>
<proteinExistence type="predicted"/>
<dbReference type="KEGG" id="mpar:F7D14_21375"/>
<gene>
    <name evidence="1" type="primary">mbnC</name>
    <name evidence="1" type="ORF">F7D14_21375</name>
</gene>
<accession>A0A6B8M7P7</accession>
<name>A0A6B8M7P7_9HYPH</name>
<reference evidence="1 2" key="1">
    <citation type="submission" date="2019-09" db="EMBL/GenBank/DDBJ databases">
        <title>Isolation and complete genome sequencing of Methylocystis species.</title>
        <authorList>
            <person name="Rumah B.L."/>
            <person name="Stead C.E."/>
            <person name="Stevens B.C."/>
            <person name="Minton N.P."/>
            <person name="Grosse-Honebrink A."/>
            <person name="Zhang Y."/>
        </authorList>
    </citation>
    <scope>NUCLEOTIDE SEQUENCE [LARGE SCALE GENOMIC DNA]</scope>
    <source>
        <strain evidence="1 2">BRCS2</strain>
        <plasmid evidence="1 2">unnamed2</plasmid>
    </source>
</reference>
<dbReference type="Proteomes" id="UP000422569">
    <property type="component" value="Plasmid unnamed2"/>
</dbReference>
<protein>
    <submittedName>
        <fullName evidence="1">Methanobactin biosynthesis cassette protein MbnC</fullName>
    </submittedName>
</protein>
<dbReference type="NCBIfam" id="TIGR04160">
    <property type="entry name" value="methbact_MbnC"/>
    <property type="match status" value="1"/>
</dbReference>